<accession>A0ACA9KBC4</accession>
<organism evidence="1 2">
    <name type="scientific">Acaulospora colombiana</name>
    <dbReference type="NCBI Taxonomy" id="27376"/>
    <lineage>
        <taxon>Eukaryota</taxon>
        <taxon>Fungi</taxon>
        <taxon>Fungi incertae sedis</taxon>
        <taxon>Mucoromycota</taxon>
        <taxon>Glomeromycotina</taxon>
        <taxon>Glomeromycetes</taxon>
        <taxon>Diversisporales</taxon>
        <taxon>Acaulosporaceae</taxon>
        <taxon>Acaulospora</taxon>
    </lineage>
</organism>
<gene>
    <name evidence="1" type="ORF">ACOLOM_LOCUS1242</name>
</gene>
<comment type="caution">
    <text evidence="1">The sequence shown here is derived from an EMBL/GenBank/DDBJ whole genome shotgun (WGS) entry which is preliminary data.</text>
</comment>
<protein>
    <submittedName>
        <fullName evidence="1">15839_t:CDS:1</fullName>
    </submittedName>
</protein>
<dbReference type="Proteomes" id="UP000789525">
    <property type="component" value="Unassembled WGS sequence"/>
</dbReference>
<reference evidence="1" key="1">
    <citation type="submission" date="2021-06" db="EMBL/GenBank/DDBJ databases">
        <authorList>
            <person name="Kallberg Y."/>
            <person name="Tangrot J."/>
            <person name="Rosling A."/>
        </authorList>
    </citation>
    <scope>NUCLEOTIDE SEQUENCE</scope>
    <source>
        <strain evidence="1">CL356</strain>
    </source>
</reference>
<evidence type="ECO:0000313" key="2">
    <source>
        <dbReference type="Proteomes" id="UP000789525"/>
    </source>
</evidence>
<evidence type="ECO:0000313" key="1">
    <source>
        <dbReference type="EMBL" id="CAG8462875.1"/>
    </source>
</evidence>
<name>A0ACA9KBC4_9GLOM</name>
<keyword evidence="2" id="KW-1185">Reference proteome</keyword>
<proteinExistence type="predicted"/>
<dbReference type="EMBL" id="CAJVPT010001466">
    <property type="protein sequence ID" value="CAG8462875.1"/>
    <property type="molecule type" value="Genomic_DNA"/>
</dbReference>
<sequence>MAPMATDVTCLFATTIGTGLCVASANAINQFMEIPYDAQMSRTRNRVLVRKVISPFHAFSFGIVTGITGVGILSTMVNPLTAFLGGSNILLYTCAYTPMKRMTIANTWVGSIVGAIPPMMGWAACTNNLESGSWILGALLFAWQFPHFNSLAWSMRSDYAKAGYKMMVTSNPKLNSRVSLRYSLALFPISFMASYIGMTTWWFAFDSSLINSVLLLGAYRFWKDSNDKSSRDLFFASLVHLPVVMALMMAHKKDWRNELKNDELKKKVLLELEIEDFVDEEIEKEYRNNNEN</sequence>